<evidence type="ECO:0000256" key="1">
    <source>
        <dbReference type="SAM" id="MobiDB-lite"/>
    </source>
</evidence>
<sequence length="64" mass="7348">MIHMTTFDPALEAWLKSLGSLGYPRDWVRNNMTVLVERFHKNGGAEMPRCPDPTPEPYDPYKGL</sequence>
<accession>G6E8T4</accession>
<dbReference type="AlphaFoldDB" id="G6E8T4"/>
<dbReference type="KEGG" id="npn:JI59_16310"/>
<organism evidence="2 3">
    <name type="scientific">Novosphingobium pentaromativorans US6-1</name>
    <dbReference type="NCBI Taxonomy" id="1088721"/>
    <lineage>
        <taxon>Bacteria</taxon>
        <taxon>Pseudomonadati</taxon>
        <taxon>Pseudomonadota</taxon>
        <taxon>Alphaproteobacteria</taxon>
        <taxon>Sphingomonadales</taxon>
        <taxon>Sphingomonadaceae</taxon>
        <taxon>Novosphingobium</taxon>
    </lineage>
</organism>
<dbReference type="EMBL" id="AGFM01000009">
    <property type="protein sequence ID" value="EHJ62158.1"/>
    <property type="molecule type" value="Genomic_DNA"/>
</dbReference>
<keyword evidence="3" id="KW-1185">Reference proteome</keyword>
<dbReference type="Proteomes" id="UP000004030">
    <property type="component" value="Unassembled WGS sequence"/>
</dbReference>
<feature type="region of interest" description="Disordered" evidence="1">
    <location>
        <begin position="43"/>
        <end position="64"/>
    </location>
</feature>
<comment type="caution">
    <text evidence="2">The sequence shown here is derived from an EMBL/GenBank/DDBJ whole genome shotgun (WGS) entry which is preliminary data.</text>
</comment>
<proteinExistence type="predicted"/>
<gene>
    <name evidence="2" type="ORF">NSU_0755</name>
</gene>
<dbReference type="STRING" id="1088721.JI59_16310"/>
<dbReference type="PATRIC" id="fig|1088721.3.peg.746"/>
<evidence type="ECO:0000313" key="3">
    <source>
        <dbReference type="Proteomes" id="UP000004030"/>
    </source>
</evidence>
<evidence type="ECO:0000313" key="2">
    <source>
        <dbReference type="EMBL" id="EHJ62158.1"/>
    </source>
</evidence>
<reference evidence="2 3" key="1">
    <citation type="journal article" date="2012" name="J. Bacteriol.">
        <title>Genome sequence of benzo(a)pyrene-degrading bacterium Novosphingobium pentaromativorans US6-1.</title>
        <authorList>
            <person name="Luo Y.R."/>
            <person name="Kang S.G."/>
            <person name="Kim S.J."/>
            <person name="Kim M.R."/>
            <person name="Li N."/>
            <person name="Lee J.H."/>
            <person name="Kwon K.K."/>
        </authorList>
    </citation>
    <scope>NUCLEOTIDE SEQUENCE [LARGE SCALE GENOMIC DNA]</scope>
    <source>
        <strain evidence="2 3">US6-1</strain>
    </source>
</reference>
<protein>
    <submittedName>
        <fullName evidence="2">Uncharacterized protein</fullName>
    </submittedName>
</protein>
<name>G6E8T4_9SPHN</name>